<reference evidence="2 3" key="1">
    <citation type="journal article" date="2015" name="Genome Announc.">
        <title>Expanding the biotechnology potential of lactobacilli through comparative genomics of 213 strains and associated genera.</title>
        <authorList>
            <person name="Sun Z."/>
            <person name="Harris H.M."/>
            <person name="McCann A."/>
            <person name="Guo C."/>
            <person name="Argimon S."/>
            <person name="Zhang W."/>
            <person name="Yang X."/>
            <person name="Jeffery I.B."/>
            <person name="Cooney J.C."/>
            <person name="Kagawa T.F."/>
            <person name="Liu W."/>
            <person name="Song Y."/>
            <person name="Salvetti E."/>
            <person name="Wrobel A."/>
            <person name="Rasinkangas P."/>
            <person name="Parkhill J."/>
            <person name="Rea M.C."/>
            <person name="O'Sullivan O."/>
            <person name="Ritari J."/>
            <person name="Douillard F.P."/>
            <person name="Paul Ross R."/>
            <person name="Yang R."/>
            <person name="Briner A.E."/>
            <person name="Felis G.E."/>
            <person name="de Vos W.M."/>
            <person name="Barrangou R."/>
            <person name="Klaenhammer T.R."/>
            <person name="Caufield P.W."/>
            <person name="Cui Y."/>
            <person name="Zhang H."/>
            <person name="O'Toole P.W."/>
        </authorList>
    </citation>
    <scope>NUCLEOTIDE SEQUENCE [LARGE SCALE GENOMIC DNA]</scope>
    <source>
        <strain evidence="2 3">DSM 15945</strain>
    </source>
</reference>
<dbReference type="PATRIC" id="fig|1423783.4.peg.305"/>
<protein>
    <submittedName>
        <fullName evidence="2">Uncharacterized protein</fullName>
    </submittedName>
</protein>
<name>A0A0R1U4D3_9LACO</name>
<dbReference type="AlphaFoldDB" id="A0A0R1U4D3"/>
<gene>
    <name evidence="2" type="ORF">FC50_GL000295</name>
</gene>
<keyword evidence="1" id="KW-0812">Transmembrane</keyword>
<dbReference type="STRING" id="1423783.FC50_GL000295"/>
<keyword evidence="1" id="KW-1133">Transmembrane helix</keyword>
<evidence type="ECO:0000313" key="3">
    <source>
        <dbReference type="Proteomes" id="UP000051922"/>
    </source>
</evidence>
<sequence>MQQQPGQPTPPAQGDPKKSKNFWVRHYKAICAILLVVALFGGTIYKLTRPKLDGFMPDNVFRLTMTGKSGARSTSYMYFGDKKSGYGAVGSTSQKKLEKVVAQPNFKSQLKKQVQGGKRNTYSIKNNSTITLYDGNAVAFKITGTKIDGNQLTGTLSSGGSSVAVTLMKIVQ</sequence>
<organism evidence="2 3">
    <name type="scientific">Lacticaseibacillus pantheris DSM 15945 = JCM 12539 = NBRC 106106</name>
    <dbReference type="NCBI Taxonomy" id="1423783"/>
    <lineage>
        <taxon>Bacteria</taxon>
        <taxon>Bacillati</taxon>
        <taxon>Bacillota</taxon>
        <taxon>Bacilli</taxon>
        <taxon>Lactobacillales</taxon>
        <taxon>Lactobacillaceae</taxon>
        <taxon>Lacticaseibacillus</taxon>
    </lineage>
</organism>
<keyword evidence="3" id="KW-1185">Reference proteome</keyword>
<dbReference type="OrthoDB" id="9910686at2"/>
<keyword evidence="1" id="KW-0472">Membrane</keyword>
<dbReference type="Proteomes" id="UP000051922">
    <property type="component" value="Unassembled WGS sequence"/>
</dbReference>
<evidence type="ECO:0000313" key="2">
    <source>
        <dbReference type="EMBL" id="KRL88103.1"/>
    </source>
</evidence>
<comment type="caution">
    <text evidence="2">The sequence shown here is derived from an EMBL/GenBank/DDBJ whole genome shotgun (WGS) entry which is preliminary data.</text>
</comment>
<dbReference type="RefSeq" id="WP_054650352.1">
    <property type="nucleotide sequence ID" value="NZ_AZFJ01000007.1"/>
</dbReference>
<feature type="transmembrane region" description="Helical" evidence="1">
    <location>
        <begin position="27"/>
        <end position="47"/>
    </location>
</feature>
<accession>A0A0R1U4D3</accession>
<dbReference type="EMBL" id="AZFJ01000007">
    <property type="protein sequence ID" value="KRL88103.1"/>
    <property type="molecule type" value="Genomic_DNA"/>
</dbReference>
<evidence type="ECO:0000256" key="1">
    <source>
        <dbReference type="SAM" id="Phobius"/>
    </source>
</evidence>
<proteinExistence type="predicted"/>